<protein>
    <submittedName>
        <fullName evidence="2">Integrase family protein</fullName>
    </submittedName>
</protein>
<dbReference type="InterPro" id="IPR022000">
    <property type="entry name" value="Min27-like_integrase_DNA_bind"/>
</dbReference>
<organism evidence="2 3">
    <name type="scientific">Pseudomonas syringae pv. pisi str. 1704B</name>
    <dbReference type="NCBI Taxonomy" id="629263"/>
    <lineage>
        <taxon>Bacteria</taxon>
        <taxon>Pseudomonadati</taxon>
        <taxon>Pseudomonadota</taxon>
        <taxon>Gammaproteobacteria</taxon>
        <taxon>Pseudomonadales</taxon>
        <taxon>Pseudomonadaceae</taxon>
        <taxon>Pseudomonas</taxon>
        <taxon>Pseudomonas syringae</taxon>
    </lineage>
</organism>
<dbReference type="PATRIC" id="fig|629263.4.peg.2132"/>
<dbReference type="Pfam" id="PF12167">
    <property type="entry name" value="Arm-DNA-bind_2"/>
    <property type="match status" value="1"/>
</dbReference>
<name>F3G863_PSESJ</name>
<accession>F3G863</accession>
<dbReference type="EMBL" id="AEAI01000651">
    <property type="protein sequence ID" value="EGH43263.1"/>
    <property type="molecule type" value="Genomic_DNA"/>
</dbReference>
<dbReference type="Proteomes" id="UP000004986">
    <property type="component" value="Unassembled WGS sequence"/>
</dbReference>
<keyword evidence="3" id="KW-1185">Reference proteome</keyword>
<evidence type="ECO:0000313" key="3">
    <source>
        <dbReference type="Proteomes" id="UP000004986"/>
    </source>
</evidence>
<comment type="caution">
    <text evidence="2">The sequence shown here is derived from an EMBL/GenBank/DDBJ whole genome shotgun (WGS) entry which is preliminary data.</text>
</comment>
<dbReference type="HOGENOM" id="CLU_180791_0_0_6"/>
<dbReference type="AlphaFoldDB" id="F3G863"/>
<sequence length="68" mass="7843">MIEKMPTGVEMNGKQLRIVFMLHGQRCREPLPGIAKVKKASITYAYNKRMTILTEIKEGRFHYAAHLP</sequence>
<proteinExistence type="predicted"/>
<evidence type="ECO:0000313" key="2">
    <source>
        <dbReference type="EMBL" id="EGH43263.1"/>
    </source>
</evidence>
<dbReference type="BioCyc" id="PSYR629263:G11X0-2289-MONOMER"/>
<gene>
    <name evidence="2" type="ORF">PSYPI_13069</name>
</gene>
<feature type="domain" description="Min27-like integrase DNA-binding" evidence="1">
    <location>
        <begin position="6"/>
        <end position="68"/>
    </location>
</feature>
<reference evidence="2 3" key="1">
    <citation type="journal article" date="2011" name="PLoS Pathog.">
        <title>Dynamic evolution of pathogenicity revealed by sequencing and comparative genomics of 19 Pseudomonas syringae isolates.</title>
        <authorList>
            <person name="Baltrus D.A."/>
            <person name="Nishimura M.T."/>
            <person name="Romanchuk A."/>
            <person name="Chang J.H."/>
            <person name="Mukhtar M.S."/>
            <person name="Cherkis K."/>
            <person name="Roach J."/>
            <person name="Grant S.R."/>
            <person name="Jones C.D."/>
            <person name="Dangl J.L."/>
        </authorList>
    </citation>
    <scope>NUCLEOTIDE SEQUENCE [LARGE SCALE GENOMIC DNA]</scope>
    <source>
        <strain evidence="2 3">1704B</strain>
    </source>
</reference>
<evidence type="ECO:0000259" key="1">
    <source>
        <dbReference type="Pfam" id="PF12167"/>
    </source>
</evidence>